<evidence type="ECO:0008006" key="4">
    <source>
        <dbReference type="Google" id="ProtNLM"/>
    </source>
</evidence>
<keyword evidence="3" id="KW-1185">Reference proteome</keyword>
<dbReference type="AlphaFoldDB" id="A0A0A0F4I3"/>
<evidence type="ECO:0000313" key="2">
    <source>
        <dbReference type="EMBL" id="KGM57395.1"/>
    </source>
</evidence>
<proteinExistence type="predicted"/>
<dbReference type="Proteomes" id="UP000029989">
    <property type="component" value="Unassembled WGS sequence"/>
</dbReference>
<feature type="chain" id="PRO_5013243696" description="DUF4124 domain-containing protein" evidence="1">
    <location>
        <begin position="16"/>
        <end position="219"/>
    </location>
</feature>
<protein>
    <recommendedName>
        <fullName evidence="4">DUF4124 domain-containing protein</fullName>
    </recommendedName>
</protein>
<dbReference type="eggNOG" id="ENOG5032PF3">
    <property type="taxonomic scope" value="Bacteria"/>
</dbReference>
<gene>
    <name evidence="2" type="ORF">N799_08125</name>
</gene>
<comment type="caution">
    <text evidence="2">The sequence shown here is derived from an EMBL/GenBank/DDBJ whole genome shotgun (WGS) entry which is preliminary data.</text>
</comment>
<sequence>MLLVLSAPAALPASAQVNTCQQADGTAVYTDRGCASIGAMAAAARVPSLTGNRRAYRGGCARNLQDLMFEMSTAIDARDANRLANVYHWAGMSGRSGYSVMDRLDTVVRRPLVDIVPVMPARPDPWATAQLASAVLPAAAAVATRATATPTPAGPAAEAAAVLVETLGDVAPVPMPASLPAPASEPVALRVVQTLEDGVTPSETVFDLHQHFGCVWIKG</sequence>
<name>A0A0A0F4I3_9GAMM</name>
<organism evidence="2 3">
    <name type="scientific">Lysobacter arseniciresistens ZS79</name>
    <dbReference type="NCBI Taxonomy" id="913325"/>
    <lineage>
        <taxon>Bacteria</taxon>
        <taxon>Pseudomonadati</taxon>
        <taxon>Pseudomonadota</taxon>
        <taxon>Gammaproteobacteria</taxon>
        <taxon>Lysobacterales</taxon>
        <taxon>Lysobacteraceae</taxon>
        <taxon>Novilysobacter</taxon>
    </lineage>
</organism>
<evidence type="ECO:0000313" key="3">
    <source>
        <dbReference type="Proteomes" id="UP000029989"/>
    </source>
</evidence>
<keyword evidence="1" id="KW-0732">Signal</keyword>
<dbReference type="EMBL" id="AVPT01000003">
    <property type="protein sequence ID" value="KGM57395.1"/>
    <property type="molecule type" value="Genomic_DNA"/>
</dbReference>
<evidence type="ECO:0000256" key="1">
    <source>
        <dbReference type="SAM" id="SignalP"/>
    </source>
</evidence>
<feature type="signal peptide" evidence="1">
    <location>
        <begin position="1"/>
        <end position="15"/>
    </location>
</feature>
<accession>A0A0A0F4I3</accession>
<dbReference type="STRING" id="913325.N799_08125"/>
<reference evidence="2 3" key="1">
    <citation type="journal article" date="2015" name="Stand. Genomic Sci.">
        <title>Genomic information of the arsenic-resistant bacterium Lysobacter arseniciresistens type strain ZS79(T) and comparison of Lysobacter draft genomes.</title>
        <authorList>
            <person name="Liu L."/>
            <person name="Zhang S."/>
            <person name="Luo M."/>
            <person name="Wang G."/>
        </authorList>
    </citation>
    <scope>NUCLEOTIDE SEQUENCE [LARGE SCALE GENOMIC DNA]</scope>
    <source>
        <strain evidence="2 3">ZS79</strain>
    </source>
</reference>